<evidence type="ECO:0000256" key="2">
    <source>
        <dbReference type="SAM" id="Phobius"/>
    </source>
</evidence>
<keyword evidence="2" id="KW-1133">Transmembrane helix</keyword>
<name>A0AAP0BK98_9ASPA</name>
<feature type="transmembrane region" description="Helical" evidence="2">
    <location>
        <begin position="70"/>
        <end position="92"/>
    </location>
</feature>
<dbReference type="AlphaFoldDB" id="A0AAP0BK98"/>
<feature type="region of interest" description="Disordered" evidence="1">
    <location>
        <begin position="1"/>
        <end position="38"/>
    </location>
</feature>
<dbReference type="Proteomes" id="UP001418222">
    <property type="component" value="Unassembled WGS sequence"/>
</dbReference>
<evidence type="ECO:0000313" key="4">
    <source>
        <dbReference type="Proteomes" id="UP001418222"/>
    </source>
</evidence>
<accession>A0AAP0BK98</accession>
<comment type="caution">
    <text evidence="3">The sequence shown here is derived from an EMBL/GenBank/DDBJ whole genome shotgun (WGS) entry which is preliminary data.</text>
</comment>
<keyword evidence="2" id="KW-0472">Membrane</keyword>
<feature type="compositionally biased region" description="Pro residues" evidence="1">
    <location>
        <begin position="1"/>
        <end position="11"/>
    </location>
</feature>
<protein>
    <submittedName>
        <fullName evidence="3">Uncharacterized protein</fullName>
    </submittedName>
</protein>
<evidence type="ECO:0000313" key="3">
    <source>
        <dbReference type="EMBL" id="KAK8942457.1"/>
    </source>
</evidence>
<keyword evidence="4" id="KW-1185">Reference proteome</keyword>
<proteinExistence type="predicted"/>
<reference evidence="3 4" key="1">
    <citation type="journal article" date="2022" name="Nat. Plants">
        <title>Genomes of leafy and leafless Platanthera orchids illuminate the evolution of mycoheterotrophy.</title>
        <authorList>
            <person name="Li M.H."/>
            <person name="Liu K.W."/>
            <person name="Li Z."/>
            <person name="Lu H.C."/>
            <person name="Ye Q.L."/>
            <person name="Zhang D."/>
            <person name="Wang J.Y."/>
            <person name="Li Y.F."/>
            <person name="Zhong Z.M."/>
            <person name="Liu X."/>
            <person name="Yu X."/>
            <person name="Liu D.K."/>
            <person name="Tu X.D."/>
            <person name="Liu B."/>
            <person name="Hao Y."/>
            <person name="Liao X.Y."/>
            <person name="Jiang Y.T."/>
            <person name="Sun W.H."/>
            <person name="Chen J."/>
            <person name="Chen Y.Q."/>
            <person name="Ai Y."/>
            <person name="Zhai J.W."/>
            <person name="Wu S.S."/>
            <person name="Zhou Z."/>
            <person name="Hsiao Y.Y."/>
            <person name="Wu W.L."/>
            <person name="Chen Y.Y."/>
            <person name="Lin Y.F."/>
            <person name="Hsu J.L."/>
            <person name="Li C.Y."/>
            <person name="Wang Z.W."/>
            <person name="Zhao X."/>
            <person name="Zhong W.Y."/>
            <person name="Ma X.K."/>
            <person name="Ma L."/>
            <person name="Huang J."/>
            <person name="Chen G.Z."/>
            <person name="Huang M.Z."/>
            <person name="Huang L."/>
            <person name="Peng D.H."/>
            <person name="Luo Y.B."/>
            <person name="Zou S.Q."/>
            <person name="Chen S.P."/>
            <person name="Lan S."/>
            <person name="Tsai W.C."/>
            <person name="Van de Peer Y."/>
            <person name="Liu Z.J."/>
        </authorList>
    </citation>
    <scope>NUCLEOTIDE SEQUENCE [LARGE SCALE GENOMIC DNA]</scope>
    <source>
        <strain evidence="3">Lor287</strain>
    </source>
</reference>
<sequence>MLVKVIPPPESTGPLSPTLLQHSAAPPPSPTSRGGRCGSRGGVVVTDQGLSLLTVGRRVILRQHVTRNMVCLHVLLPQLLLTLLLPLVLIFAKCASSSSNFKGCSTARLPPLPLYPIKDRRTQSTIGNGRLHNGLYILDVSLTILSSVSSVD</sequence>
<gene>
    <name evidence="3" type="ORF">KSP39_PZI008816</name>
</gene>
<keyword evidence="2" id="KW-0812">Transmembrane</keyword>
<organism evidence="3 4">
    <name type="scientific">Platanthera zijinensis</name>
    <dbReference type="NCBI Taxonomy" id="2320716"/>
    <lineage>
        <taxon>Eukaryota</taxon>
        <taxon>Viridiplantae</taxon>
        <taxon>Streptophyta</taxon>
        <taxon>Embryophyta</taxon>
        <taxon>Tracheophyta</taxon>
        <taxon>Spermatophyta</taxon>
        <taxon>Magnoliopsida</taxon>
        <taxon>Liliopsida</taxon>
        <taxon>Asparagales</taxon>
        <taxon>Orchidaceae</taxon>
        <taxon>Orchidoideae</taxon>
        <taxon>Orchideae</taxon>
        <taxon>Orchidinae</taxon>
        <taxon>Platanthera</taxon>
    </lineage>
</organism>
<dbReference type="EMBL" id="JBBWWQ010000007">
    <property type="protein sequence ID" value="KAK8942457.1"/>
    <property type="molecule type" value="Genomic_DNA"/>
</dbReference>
<evidence type="ECO:0000256" key="1">
    <source>
        <dbReference type="SAM" id="MobiDB-lite"/>
    </source>
</evidence>